<feature type="domain" description="Carbohydrate kinase FGGY N-terminal" evidence="4">
    <location>
        <begin position="5"/>
        <end position="262"/>
    </location>
</feature>
<dbReference type="GO" id="GO:0019321">
    <property type="term" value="P:pentose metabolic process"/>
    <property type="evidence" value="ECO:0007669"/>
    <property type="project" value="TreeGrafter"/>
</dbReference>
<accession>A0A931I0U2</accession>
<dbReference type="GO" id="GO:0019150">
    <property type="term" value="F:D-ribulokinase activity"/>
    <property type="evidence" value="ECO:0007669"/>
    <property type="project" value="TreeGrafter"/>
</dbReference>
<dbReference type="NCBIfam" id="TIGR01315">
    <property type="entry name" value="5C_CHO_kinase"/>
    <property type="match status" value="1"/>
</dbReference>
<dbReference type="InterPro" id="IPR043129">
    <property type="entry name" value="ATPase_NBD"/>
</dbReference>
<comment type="caution">
    <text evidence="6">The sequence shown here is derived from an EMBL/GenBank/DDBJ whole genome shotgun (WGS) entry which is preliminary data.</text>
</comment>
<dbReference type="CDD" id="cd07782">
    <property type="entry name" value="ASKHA_NBD_FGGY_D-RBK"/>
    <property type="match status" value="1"/>
</dbReference>
<protein>
    <submittedName>
        <fullName evidence="6">FGGY-family carbohydrate kinase</fullName>
    </submittedName>
</protein>
<dbReference type="Pfam" id="PF02782">
    <property type="entry name" value="FGGY_C"/>
    <property type="match status" value="1"/>
</dbReference>
<reference evidence="6" key="1">
    <citation type="submission" date="2020-12" db="EMBL/GenBank/DDBJ databases">
        <title>Methylobrevis albus sp. nov., isolated from fresh water lack sediment.</title>
        <authorList>
            <person name="Zou Q."/>
        </authorList>
    </citation>
    <scope>NUCLEOTIDE SEQUENCE</scope>
    <source>
        <strain evidence="6">L22</strain>
    </source>
</reference>
<evidence type="ECO:0000313" key="7">
    <source>
        <dbReference type="Proteomes" id="UP000631694"/>
    </source>
</evidence>
<evidence type="ECO:0000259" key="5">
    <source>
        <dbReference type="Pfam" id="PF02782"/>
    </source>
</evidence>
<evidence type="ECO:0000256" key="2">
    <source>
        <dbReference type="ARBA" id="ARBA00022679"/>
    </source>
</evidence>
<dbReference type="InterPro" id="IPR018484">
    <property type="entry name" value="FGGY_N"/>
</dbReference>
<dbReference type="PANTHER" id="PTHR43435">
    <property type="entry name" value="RIBULOKINASE"/>
    <property type="match status" value="1"/>
</dbReference>
<dbReference type="SUPFAM" id="SSF53067">
    <property type="entry name" value="Actin-like ATPase domain"/>
    <property type="match status" value="2"/>
</dbReference>
<keyword evidence="2" id="KW-0808">Transferase</keyword>
<keyword evidence="7" id="KW-1185">Reference proteome</keyword>
<dbReference type="GO" id="GO:0005737">
    <property type="term" value="C:cytoplasm"/>
    <property type="evidence" value="ECO:0007669"/>
    <property type="project" value="TreeGrafter"/>
</dbReference>
<dbReference type="Pfam" id="PF00370">
    <property type="entry name" value="FGGY_N"/>
    <property type="match status" value="1"/>
</dbReference>
<keyword evidence="3 6" id="KW-0418">Kinase</keyword>
<dbReference type="InterPro" id="IPR000577">
    <property type="entry name" value="Carb_kinase_FGGY"/>
</dbReference>
<name>A0A931I0U2_9HYPH</name>
<evidence type="ECO:0000313" key="6">
    <source>
        <dbReference type="EMBL" id="MBH0238095.1"/>
    </source>
</evidence>
<dbReference type="InterPro" id="IPR006003">
    <property type="entry name" value="FGGY_RbtK-like"/>
</dbReference>
<comment type="similarity">
    <text evidence="1">Belongs to the FGGY kinase family.</text>
</comment>
<evidence type="ECO:0000256" key="1">
    <source>
        <dbReference type="ARBA" id="ARBA00009156"/>
    </source>
</evidence>
<feature type="domain" description="Carbohydrate kinase FGGY C-terminal" evidence="5">
    <location>
        <begin position="281"/>
        <end position="489"/>
    </location>
</feature>
<dbReference type="PIRSF" id="PIRSF000538">
    <property type="entry name" value="GlpK"/>
    <property type="match status" value="1"/>
</dbReference>
<dbReference type="InterPro" id="IPR018485">
    <property type="entry name" value="FGGY_C"/>
</dbReference>
<dbReference type="Gene3D" id="3.30.420.40">
    <property type="match status" value="1"/>
</dbReference>
<sequence length="543" mass="55749">MQRAYIGVDVGTGSARAGVFDAAGRLLGSAKHPIRMWREAGDVVEQSSDDIWAACVAAVHGAMAESGVEAAAIAGIGFDATCSLVVLDADLRPVTVSPSADPARNVIVWMDHRAMAETDRLNATGHAVLAHVGGQISPEMETPKLLWLKTHLPESWARAAHFLDLSDFLTLMATGDLARSTCTVTCKWTYLAHENRWADDFFHAGGLGDLADEGHARIGTRIVDPGVPLGSGLTEAAARTLGLRPGIPVGAALIDAHAGGVGTIGGQDAAGAPVNPESRIAFIMGTSACAMAVAAAPRFVDGVWGPYYSAMVPGLWLTEGGQSAAGAAVDRIVAMHPAHAALKAEAAAAGIGLLELLERELTAAAPSLAEAAYAAANLHVVPDLLGNRSPFADPDMRGLIAGLDLDDGRDGVAKLYAAVLCGLSYGAAQILDALEAAGYGLETVVMSGGASHSPLVRQIMADATGRRVALPETAEPVLLGAAMLGAMAAGDFPDMGAAMAAMSRDGAETLPAGGAVAAFHAKKRAVFELLQTAEGETRRLMRG</sequence>
<organism evidence="6 7">
    <name type="scientific">Methylobrevis albus</name>
    <dbReference type="NCBI Taxonomy" id="2793297"/>
    <lineage>
        <taxon>Bacteria</taxon>
        <taxon>Pseudomonadati</taxon>
        <taxon>Pseudomonadota</taxon>
        <taxon>Alphaproteobacteria</taxon>
        <taxon>Hyphomicrobiales</taxon>
        <taxon>Pleomorphomonadaceae</taxon>
        <taxon>Methylobrevis</taxon>
    </lineage>
</organism>
<gene>
    <name evidence="6" type="ORF">I5731_09705</name>
</gene>
<evidence type="ECO:0000259" key="4">
    <source>
        <dbReference type="Pfam" id="PF00370"/>
    </source>
</evidence>
<dbReference type="Gene3D" id="1.20.58.2240">
    <property type="match status" value="1"/>
</dbReference>
<dbReference type="PANTHER" id="PTHR43435:SF4">
    <property type="entry name" value="FGGY CARBOHYDRATE KINASE DOMAIN-CONTAINING PROTEIN"/>
    <property type="match status" value="1"/>
</dbReference>
<dbReference type="RefSeq" id="WP_197311135.1">
    <property type="nucleotide sequence ID" value="NZ_JADZLT010000049.1"/>
</dbReference>
<dbReference type="EMBL" id="JADZLT010000049">
    <property type="protein sequence ID" value="MBH0238095.1"/>
    <property type="molecule type" value="Genomic_DNA"/>
</dbReference>
<proteinExistence type="inferred from homology"/>
<dbReference type="AlphaFoldDB" id="A0A931I0U2"/>
<evidence type="ECO:0000256" key="3">
    <source>
        <dbReference type="ARBA" id="ARBA00022777"/>
    </source>
</evidence>
<dbReference type="FunFam" id="3.30.420.40:FF:000101">
    <property type="entry name" value="FGGY carbohydrate kinase domain-containing protein"/>
    <property type="match status" value="1"/>
</dbReference>
<dbReference type="Proteomes" id="UP000631694">
    <property type="component" value="Unassembled WGS sequence"/>
</dbReference>